<protein>
    <recommendedName>
        <fullName evidence="6">MEGF10_11</fullName>
    </recommendedName>
</protein>
<name>A0A8S3T3Z6_MYTED</name>
<dbReference type="Proteomes" id="UP000683360">
    <property type="component" value="Unassembled WGS sequence"/>
</dbReference>
<reference evidence="4" key="1">
    <citation type="submission" date="2021-03" db="EMBL/GenBank/DDBJ databases">
        <authorList>
            <person name="Bekaert M."/>
        </authorList>
    </citation>
    <scope>NUCLEOTIDE SEQUENCE</scope>
</reference>
<keyword evidence="2" id="KW-0812">Transmembrane</keyword>
<feature type="compositionally biased region" description="Polar residues" evidence="1">
    <location>
        <begin position="181"/>
        <end position="198"/>
    </location>
</feature>
<proteinExistence type="predicted"/>
<accession>A0A8S3T3Z6</accession>
<feature type="compositionally biased region" description="Polar residues" evidence="1">
    <location>
        <begin position="103"/>
        <end position="112"/>
    </location>
</feature>
<feature type="chain" id="PRO_5035858223" description="MEGF10_11" evidence="3">
    <location>
        <begin position="19"/>
        <end position="327"/>
    </location>
</feature>
<keyword evidence="2" id="KW-0472">Membrane</keyword>
<sequence>MAFKIVCVLLLRLHNVYTQLVLGDQNVCDDNGKLYCCYNHYEDDDHCKECPHGTLSDNGKTCETCPSDHYGNQCQHICKCQHFERCDSVHGCIHQSVVLTTEGNSMIQNDENNTPEHDEENKTPEYDEENKTPDYAVPTSFLQDGKNIHYFIATGSLVIFFLGCIGILQLLNFRRKRKNPRSNNVSDSEGDQRNQVNNEPNFENFYHEIDDVSGSVSEAIVRHSYMSINSDQSVQYNDGKSLAVDDYLTPCQPATSECKSNCEEVKVTVSNMIYYGNKTNDGDQVVEVEDDDESCHSINSYENKIEGHIRPYQLLIEKKDIHDYADN</sequence>
<keyword evidence="5" id="KW-1185">Reference proteome</keyword>
<evidence type="ECO:0008006" key="6">
    <source>
        <dbReference type="Google" id="ProtNLM"/>
    </source>
</evidence>
<feature type="region of interest" description="Disordered" evidence="1">
    <location>
        <begin position="178"/>
        <end position="198"/>
    </location>
</feature>
<keyword evidence="2" id="KW-1133">Transmembrane helix</keyword>
<dbReference type="AlphaFoldDB" id="A0A8S3T3Z6"/>
<keyword evidence="3" id="KW-0732">Signal</keyword>
<evidence type="ECO:0000256" key="3">
    <source>
        <dbReference type="SAM" id="SignalP"/>
    </source>
</evidence>
<organism evidence="4 5">
    <name type="scientific">Mytilus edulis</name>
    <name type="common">Blue mussel</name>
    <dbReference type="NCBI Taxonomy" id="6550"/>
    <lineage>
        <taxon>Eukaryota</taxon>
        <taxon>Metazoa</taxon>
        <taxon>Spiralia</taxon>
        <taxon>Lophotrochozoa</taxon>
        <taxon>Mollusca</taxon>
        <taxon>Bivalvia</taxon>
        <taxon>Autobranchia</taxon>
        <taxon>Pteriomorphia</taxon>
        <taxon>Mytilida</taxon>
        <taxon>Mytiloidea</taxon>
        <taxon>Mytilidae</taxon>
        <taxon>Mytilinae</taxon>
        <taxon>Mytilus</taxon>
    </lineage>
</organism>
<evidence type="ECO:0000313" key="4">
    <source>
        <dbReference type="EMBL" id="CAG2226518.1"/>
    </source>
</evidence>
<feature type="signal peptide" evidence="3">
    <location>
        <begin position="1"/>
        <end position="18"/>
    </location>
</feature>
<feature type="transmembrane region" description="Helical" evidence="2">
    <location>
        <begin position="148"/>
        <end position="171"/>
    </location>
</feature>
<evidence type="ECO:0000256" key="1">
    <source>
        <dbReference type="SAM" id="MobiDB-lite"/>
    </source>
</evidence>
<dbReference type="EMBL" id="CAJPWZ010001913">
    <property type="protein sequence ID" value="CAG2226518.1"/>
    <property type="molecule type" value="Genomic_DNA"/>
</dbReference>
<feature type="region of interest" description="Disordered" evidence="1">
    <location>
        <begin position="103"/>
        <end position="138"/>
    </location>
</feature>
<evidence type="ECO:0000313" key="5">
    <source>
        <dbReference type="Proteomes" id="UP000683360"/>
    </source>
</evidence>
<gene>
    <name evidence="4" type="ORF">MEDL_39592</name>
</gene>
<comment type="caution">
    <text evidence="4">The sequence shown here is derived from an EMBL/GenBank/DDBJ whole genome shotgun (WGS) entry which is preliminary data.</text>
</comment>
<evidence type="ECO:0000256" key="2">
    <source>
        <dbReference type="SAM" id="Phobius"/>
    </source>
</evidence>
<dbReference type="OrthoDB" id="10577773at2759"/>
<feature type="compositionally biased region" description="Basic and acidic residues" evidence="1">
    <location>
        <begin position="114"/>
        <end position="132"/>
    </location>
</feature>